<dbReference type="GO" id="GO:0004497">
    <property type="term" value="F:monooxygenase activity"/>
    <property type="evidence" value="ECO:0007669"/>
    <property type="project" value="UniProtKB-KW"/>
</dbReference>
<dbReference type="EMBL" id="JABCIY010000175">
    <property type="protein sequence ID" value="KAF7190044.1"/>
    <property type="molecule type" value="Genomic_DNA"/>
</dbReference>
<proteinExistence type="inferred from homology"/>
<name>A0A8H6RED6_9PEZI</name>
<dbReference type="Proteomes" id="UP000660729">
    <property type="component" value="Unassembled WGS sequence"/>
</dbReference>
<dbReference type="InterPro" id="IPR002938">
    <property type="entry name" value="FAD-bd"/>
</dbReference>
<keyword evidence="10" id="KW-1185">Reference proteome</keyword>
<comment type="cofactor">
    <cofactor evidence="1">
        <name>FAD</name>
        <dbReference type="ChEBI" id="CHEBI:57692"/>
    </cofactor>
</comment>
<evidence type="ECO:0000256" key="6">
    <source>
        <dbReference type="ARBA" id="ARBA00023002"/>
    </source>
</evidence>
<evidence type="ECO:0000256" key="1">
    <source>
        <dbReference type="ARBA" id="ARBA00001974"/>
    </source>
</evidence>
<evidence type="ECO:0000256" key="4">
    <source>
        <dbReference type="ARBA" id="ARBA00022630"/>
    </source>
</evidence>
<dbReference type="SUPFAM" id="SSF51905">
    <property type="entry name" value="FAD/NAD(P)-binding domain"/>
    <property type="match status" value="1"/>
</dbReference>
<evidence type="ECO:0000313" key="10">
    <source>
        <dbReference type="Proteomes" id="UP000660729"/>
    </source>
</evidence>
<evidence type="ECO:0000256" key="2">
    <source>
        <dbReference type="ARBA" id="ARBA00005179"/>
    </source>
</evidence>
<dbReference type="PANTHER" id="PTHR47178:SF4">
    <property type="entry name" value="FAD-DEPENDENT MONOOXYGENASE APTC"/>
    <property type="match status" value="1"/>
</dbReference>
<sequence length="379" mass="42404">MPAKPSITIIGAGISGLTLGRTLLQNHGIKATILEKARKSTNRNNYGITLYASGYRPLLKILKVDEQTFKKRVAVDAGIGGTGKLIKNSGDYDESFRVNRSRLEEMIGEGLDVRWESEVEDVKAEGEKSVVVTVKDREKLESEIVVGADGPHSKVRETIAPEVEFKILPFAVYNGRRIVRHEDWEAKRINALLEGKVLEQRIGSAVFQVSLNDCTKEELNVSYTYSRPARTKGEDELFRPERPKNAAREMPEALFLETGNLREQLEEPFKTVFDPAAMRKDRLLNWLLRTARVDWEKLNEAADQGVVLLGDSVHPEPILGGMGANEAIEDAIQLAAALSKGSRDSMKQYVDERYPVWEEGLSVSEVSIEDMHSKQRASL</sequence>
<dbReference type="PANTHER" id="PTHR47178">
    <property type="entry name" value="MONOOXYGENASE, FAD-BINDING"/>
    <property type="match status" value="1"/>
</dbReference>
<comment type="pathway">
    <text evidence="2">Secondary metabolite biosynthesis.</text>
</comment>
<keyword evidence="6" id="KW-0560">Oxidoreductase</keyword>
<evidence type="ECO:0000313" key="9">
    <source>
        <dbReference type="EMBL" id="KAF7190044.1"/>
    </source>
</evidence>
<keyword evidence="4" id="KW-0285">Flavoprotein</keyword>
<reference evidence="9" key="1">
    <citation type="submission" date="2020-04" db="EMBL/GenBank/DDBJ databases">
        <title>Draft genome resource of the tomato pathogen Pseudocercospora fuligena.</title>
        <authorList>
            <person name="Zaccaron A."/>
        </authorList>
    </citation>
    <scope>NUCLEOTIDE SEQUENCE</scope>
    <source>
        <strain evidence="9">PF001</strain>
    </source>
</reference>
<accession>A0A8H6RED6</accession>
<feature type="domain" description="FAD-binding" evidence="8">
    <location>
        <begin position="109"/>
        <end position="358"/>
    </location>
</feature>
<protein>
    <submittedName>
        <fullName evidence="9">FAD-dependent monooxygenase vrtH</fullName>
    </submittedName>
</protein>
<dbReference type="Gene3D" id="3.50.50.60">
    <property type="entry name" value="FAD/NAD(P)-binding domain"/>
    <property type="match status" value="1"/>
</dbReference>
<evidence type="ECO:0000256" key="3">
    <source>
        <dbReference type="ARBA" id="ARBA00007992"/>
    </source>
</evidence>
<evidence type="ECO:0000256" key="5">
    <source>
        <dbReference type="ARBA" id="ARBA00022827"/>
    </source>
</evidence>
<dbReference type="OrthoDB" id="47494at2759"/>
<dbReference type="GO" id="GO:0071949">
    <property type="term" value="F:FAD binding"/>
    <property type="evidence" value="ECO:0007669"/>
    <property type="project" value="InterPro"/>
</dbReference>
<keyword evidence="7 9" id="KW-0503">Monooxygenase</keyword>
<evidence type="ECO:0000256" key="7">
    <source>
        <dbReference type="ARBA" id="ARBA00023033"/>
    </source>
</evidence>
<keyword evidence="5" id="KW-0274">FAD</keyword>
<organism evidence="9 10">
    <name type="scientific">Pseudocercospora fuligena</name>
    <dbReference type="NCBI Taxonomy" id="685502"/>
    <lineage>
        <taxon>Eukaryota</taxon>
        <taxon>Fungi</taxon>
        <taxon>Dikarya</taxon>
        <taxon>Ascomycota</taxon>
        <taxon>Pezizomycotina</taxon>
        <taxon>Dothideomycetes</taxon>
        <taxon>Dothideomycetidae</taxon>
        <taxon>Mycosphaerellales</taxon>
        <taxon>Mycosphaerellaceae</taxon>
        <taxon>Pseudocercospora</taxon>
    </lineage>
</organism>
<comment type="similarity">
    <text evidence="3">Belongs to the paxM FAD-dependent monooxygenase family.</text>
</comment>
<comment type="caution">
    <text evidence="9">The sequence shown here is derived from an EMBL/GenBank/DDBJ whole genome shotgun (WGS) entry which is preliminary data.</text>
</comment>
<evidence type="ECO:0000259" key="8">
    <source>
        <dbReference type="Pfam" id="PF01494"/>
    </source>
</evidence>
<dbReference type="Pfam" id="PF01494">
    <property type="entry name" value="FAD_binding_3"/>
    <property type="match status" value="1"/>
</dbReference>
<gene>
    <name evidence="9" type="ORF">HII31_08375</name>
</gene>
<dbReference type="PRINTS" id="PR00420">
    <property type="entry name" value="RNGMNOXGNASE"/>
</dbReference>
<dbReference type="InterPro" id="IPR036188">
    <property type="entry name" value="FAD/NAD-bd_sf"/>
</dbReference>
<dbReference type="AlphaFoldDB" id="A0A8H6RED6"/>